<name>A0ABM9E7X8_9HYPH</name>
<sequence length="78" mass="8868">MDWNAVPLHTGKPWFLPMVGTYYRLKDMLRQMERSSDDAPQFCFSRVFETAPPGSSQKYAPYPARPGPSSPSESENAR</sequence>
<keyword evidence="3" id="KW-1185">Reference proteome</keyword>
<evidence type="ECO:0000313" key="2">
    <source>
        <dbReference type="EMBL" id="CAH2405250.1"/>
    </source>
</evidence>
<gene>
    <name evidence="2" type="ORF">MES5069_460041</name>
</gene>
<protein>
    <submittedName>
        <fullName evidence="2">Uncharacterized protein</fullName>
    </submittedName>
</protein>
<dbReference type="EMBL" id="CAKXZT010000142">
    <property type="protein sequence ID" value="CAH2405250.1"/>
    <property type="molecule type" value="Genomic_DNA"/>
</dbReference>
<accession>A0ABM9E7X8</accession>
<comment type="caution">
    <text evidence="2">The sequence shown here is derived from an EMBL/GenBank/DDBJ whole genome shotgun (WGS) entry which is preliminary data.</text>
</comment>
<reference evidence="2 3" key="1">
    <citation type="submission" date="2022-03" db="EMBL/GenBank/DDBJ databases">
        <authorList>
            <person name="Brunel B."/>
        </authorList>
    </citation>
    <scope>NUCLEOTIDE SEQUENCE [LARGE SCALE GENOMIC DNA]</scope>
    <source>
        <strain evidence="2">STM5069sample</strain>
    </source>
</reference>
<dbReference type="Proteomes" id="UP001153050">
    <property type="component" value="Unassembled WGS sequence"/>
</dbReference>
<organism evidence="2 3">
    <name type="scientific">Mesorhizobium escarrei</name>
    <dbReference type="NCBI Taxonomy" id="666018"/>
    <lineage>
        <taxon>Bacteria</taxon>
        <taxon>Pseudomonadati</taxon>
        <taxon>Pseudomonadota</taxon>
        <taxon>Alphaproteobacteria</taxon>
        <taxon>Hyphomicrobiales</taxon>
        <taxon>Phyllobacteriaceae</taxon>
        <taxon>Mesorhizobium</taxon>
    </lineage>
</organism>
<feature type="region of interest" description="Disordered" evidence="1">
    <location>
        <begin position="50"/>
        <end position="78"/>
    </location>
</feature>
<evidence type="ECO:0000313" key="3">
    <source>
        <dbReference type="Proteomes" id="UP001153050"/>
    </source>
</evidence>
<proteinExistence type="predicted"/>
<evidence type="ECO:0000256" key="1">
    <source>
        <dbReference type="SAM" id="MobiDB-lite"/>
    </source>
</evidence>